<dbReference type="Gramene" id="mRNA:HanXRQr2_Chr15g0706431">
    <property type="protein sequence ID" value="mRNA:HanXRQr2_Chr15g0706431"/>
    <property type="gene ID" value="HanXRQr2_Chr15g0706431"/>
</dbReference>
<evidence type="ECO:0000313" key="3">
    <source>
        <dbReference type="Proteomes" id="UP000215914"/>
    </source>
</evidence>
<dbReference type="InParanoid" id="A0A251SBH4"/>
<dbReference type="AlphaFoldDB" id="A0A251SBH4"/>
<reference evidence="2" key="2">
    <citation type="submission" date="2017-02" db="EMBL/GenBank/DDBJ databases">
        <title>Sunflower complete genome.</title>
        <authorList>
            <person name="Langlade N."/>
            <person name="Munos S."/>
        </authorList>
    </citation>
    <scope>NUCLEOTIDE SEQUENCE [LARGE SCALE GENOMIC DNA]</scope>
    <source>
        <tissue evidence="2">Leaves</tissue>
    </source>
</reference>
<gene>
    <name evidence="2" type="ORF">HannXRQ_Chr15g0485051</name>
    <name evidence="1" type="ORF">HanXRQr2_Chr15g0706431</name>
</gene>
<protein>
    <submittedName>
        <fullName evidence="2">Uncharacterized protein</fullName>
    </submittedName>
</protein>
<accession>A0A251SBH4</accession>
<dbReference type="Proteomes" id="UP000215914">
    <property type="component" value="Chromosome 15"/>
</dbReference>
<reference evidence="1 3" key="1">
    <citation type="journal article" date="2017" name="Nature">
        <title>The sunflower genome provides insights into oil metabolism, flowering and Asterid evolution.</title>
        <authorList>
            <person name="Badouin H."/>
            <person name="Gouzy J."/>
            <person name="Grassa C.J."/>
            <person name="Murat F."/>
            <person name="Staton S.E."/>
            <person name="Cottret L."/>
            <person name="Lelandais-Briere C."/>
            <person name="Owens G.L."/>
            <person name="Carrere S."/>
            <person name="Mayjonade B."/>
            <person name="Legrand L."/>
            <person name="Gill N."/>
            <person name="Kane N.C."/>
            <person name="Bowers J.E."/>
            <person name="Hubner S."/>
            <person name="Bellec A."/>
            <person name="Berard A."/>
            <person name="Berges H."/>
            <person name="Blanchet N."/>
            <person name="Boniface M.C."/>
            <person name="Brunel D."/>
            <person name="Catrice O."/>
            <person name="Chaidir N."/>
            <person name="Claudel C."/>
            <person name="Donnadieu C."/>
            <person name="Faraut T."/>
            <person name="Fievet G."/>
            <person name="Helmstetter N."/>
            <person name="King M."/>
            <person name="Knapp S.J."/>
            <person name="Lai Z."/>
            <person name="Le Paslier M.C."/>
            <person name="Lippi Y."/>
            <person name="Lorenzon L."/>
            <person name="Mandel J.R."/>
            <person name="Marage G."/>
            <person name="Marchand G."/>
            <person name="Marquand E."/>
            <person name="Bret-Mestries E."/>
            <person name="Morien E."/>
            <person name="Nambeesan S."/>
            <person name="Nguyen T."/>
            <person name="Pegot-Espagnet P."/>
            <person name="Pouilly N."/>
            <person name="Raftis F."/>
            <person name="Sallet E."/>
            <person name="Schiex T."/>
            <person name="Thomas J."/>
            <person name="Vandecasteele C."/>
            <person name="Vares D."/>
            <person name="Vear F."/>
            <person name="Vautrin S."/>
            <person name="Crespi M."/>
            <person name="Mangin B."/>
            <person name="Burke J.M."/>
            <person name="Salse J."/>
            <person name="Munos S."/>
            <person name="Vincourt P."/>
            <person name="Rieseberg L.H."/>
            <person name="Langlade N.B."/>
        </authorList>
    </citation>
    <scope>NUCLEOTIDE SEQUENCE [LARGE SCALE GENOMIC DNA]</scope>
    <source>
        <strain evidence="3">cv. SF193</strain>
        <tissue evidence="1">Leaves</tissue>
    </source>
</reference>
<keyword evidence="3" id="KW-1185">Reference proteome</keyword>
<proteinExistence type="predicted"/>
<evidence type="ECO:0000313" key="2">
    <source>
        <dbReference type="EMBL" id="OTF95615.1"/>
    </source>
</evidence>
<organism evidence="2 3">
    <name type="scientific">Helianthus annuus</name>
    <name type="common">Common sunflower</name>
    <dbReference type="NCBI Taxonomy" id="4232"/>
    <lineage>
        <taxon>Eukaryota</taxon>
        <taxon>Viridiplantae</taxon>
        <taxon>Streptophyta</taxon>
        <taxon>Embryophyta</taxon>
        <taxon>Tracheophyta</taxon>
        <taxon>Spermatophyta</taxon>
        <taxon>Magnoliopsida</taxon>
        <taxon>eudicotyledons</taxon>
        <taxon>Gunneridae</taxon>
        <taxon>Pentapetalae</taxon>
        <taxon>asterids</taxon>
        <taxon>campanulids</taxon>
        <taxon>Asterales</taxon>
        <taxon>Asteraceae</taxon>
        <taxon>Asteroideae</taxon>
        <taxon>Heliantheae alliance</taxon>
        <taxon>Heliantheae</taxon>
        <taxon>Helianthus</taxon>
    </lineage>
</organism>
<reference evidence="1" key="3">
    <citation type="submission" date="2020-06" db="EMBL/GenBank/DDBJ databases">
        <title>Helianthus annuus Genome sequencing and assembly Release 2.</title>
        <authorList>
            <person name="Gouzy J."/>
            <person name="Langlade N."/>
            <person name="Munos S."/>
        </authorList>
    </citation>
    <scope>NUCLEOTIDE SEQUENCE</scope>
    <source>
        <tissue evidence="1">Leaves</tissue>
    </source>
</reference>
<evidence type="ECO:0000313" key="1">
    <source>
        <dbReference type="EMBL" id="KAF5765666.1"/>
    </source>
</evidence>
<sequence length="104" mass="11540">MQTEVGAFGGEATTAEIDVPPLMTENTGSTISSLNCPPFIAVELCREDMKLTAMFGGVRILEKPLKTLKPGGEVYKMVVDTRREGECSSFSRRFPASYTWCIWR</sequence>
<dbReference type="EMBL" id="CM007904">
    <property type="protein sequence ID" value="OTF95615.1"/>
    <property type="molecule type" value="Genomic_DNA"/>
</dbReference>
<dbReference type="EMBL" id="MNCJ02000330">
    <property type="protein sequence ID" value="KAF5765666.1"/>
    <property type="molecule type" value="Genomic_DNA"/>
</dbReference>
<name>A0A251SBH4_HELAN</name>